<protein>
    <submittedName>
        <fullName evidence="1">Uncharacterized protein</fullName>
    </submittedName>
</protein>
<evidence type="ECO:0000313" key="2">
    <source>
        <dbReference type="Proteomes" id="UP001595829"/>
    </source>
</evidence>
<evidence type="ECO:0000313" key="1">
    <source>
        <dbReference type="EMBL" id="MFC5022039.1"/>
    </source>
</evidence>
<reference evidence="2" key="1">
    <citation type="journal article" date="2019" name="Int. J. Syst. Evol. Microbiol.">
        <title>The Global Catalogue of Microorganisms (GCM) 10K type strain sequencing project: providing services to taxonomists for standard genome sequencing and annotation.</title>
        <authorList>
            <consortium name="The Broad Institute Genomics Platform"/>
            <consortium name="The Broad Institute Genome Sequencing Center for Infectious Disease"/>
            <person name="Wu L."/>
            <person name="Ma J."/>
        </authorList>
    </citation>
    <scope>NUCLEOTIDE SEQUENCE [LARGE SCALE GENOMIC DNA]</scope>
    <source>
        <strain evidence="2">CGMCC 4.1648</strain>
    </source>
</reference>
<name>A0ABV9X993_9ACTN</name>
<organism evidence="1 2">
    <name type="scientific">Streptomyces coeruleoprunus</name>
    <dbReference type="NCBI Taxonomy" id="285563"/>
    <lineage>
        <taxon>Bacteria</taxon>
        <taxon>Bacillati</taxon>
        <taxon>Actinomycetota</taxon>
        <taxon>Actinomycetes</taxon>
        <taxon>Kitasatosporales</taxon>
        <taxon>Streptomycetaceae</taxon>
        <taxon>Streptomyces</taxon>
    </lineage>
</organism>
<accession>A0ABV9X993</accession>
<comment type="caution">
    <text evidence="1">The sequence shown here is derived from an EMBL/GenBank/DDBJ whole genome shotgun (WGS) entry which is preliminary data.</text>
</comment>
<dbReference type="RefSeq" id="WP_345687566.1">
    <property type="nucleotide sequence ID" value="NZ_BAABIT010000001.1"/>
</dbReference>
<keyword evidence="2" id="KW-1185">Reference proteome</keyword>
<dbReference type="EMBL" id="JBHSJD010000005">
    <property type="protein sequence ID" value="MFC5022039.1"/>
    <property type="molecule type" value="Genomic_DNA"/>
</dbReference>
<sequence length="44" mass="4482">MSASLDAGTSCGRIRNALENTEGAAARLGIRATTAYGDIVARSL</sequence>
<gene>
    <name evidence="1" type="ORF">ACFPM3_07800</name>
</gene>
<proteinExistence type="predicted"/>
<dbReference type="Proteomes" id="UP001595829">
    <property type="component" value="Unassembled WGS sequence"/>
</dbReference>